<protein>
    <submittedName>
        <fullName evidence="1">Uncharacterized protein</fullName>
    </submittedName>
</protein>
<sequence length="69" mass="7846">MKVLNVKLNCVTQSIVNSQCPPGLYCKMCSRQLCQEYCYTILLFCLFSTNRGQMTRNTVLQETNGKSNS</sequence>
<reference evidence="1" key="2">
    <citation type="journal article" date="2015" name="Fish Shellfish Immunol.">
        <title>Early steps in the European eel (Anguilla anguilla)-Vibrio vulnificus interaction in the gills: Role of the RtxA13 toxin.</title>
        <authorList>
            <person name="Callol A."/>
            <person name="Pajuelo D."/>
            <person name="Ebbesson L."/>
            <person name="Teles M."/>
            <person name="MacKenzie S."/>
            <person name="Amaro C."/>
        </authorList>
    </citation>
    <scope>NUCLEOTIDE SEQUENCE</scope>
</reference>
<name>A0A0E9W8M2_ANGAN</name>
<organism evidence="1">
    <name type="scientific">Anguilla anguilla</name>
    <name type="common">European freshwater eel</name>
    <name type="synonym">Muraena anguilla</name>
    <dbReference type="NCBI Taxonomy" id="7936"/>
    <lineage>
        <taxon>Eukaryota</taxon>
        <taxon>Metazoa</taxon>
        <taxon>Chordata</taxon>
        <taxon>Craniata</taxon>
        <taxon>Vertebrata</taxon>
        <taxon>Euteleostomi</taxon>
        <taxon>Actinopterygii</taxon>
        <taxon>Neopterygii</taxon>
        <taxon>Teleostei</taxon>
        <taxon>Anguilliformes</taxon>
        <taxon>Anguillidae</taxon>
        <taxon>Anguilla</taxon>
    </lineage>
</organism>
<reference evidence="1" key="1">
    <citation type="submission" date="2014-11" db="EMBL/GenBank/DDBJ databases">
        <authorList>
            <person name="Amaro Gonzalez C."/>
        </authorList>
    </citation>
    <scope>NUCLEOTIDE SEQUENCE</scope>
</reference>
<dbReference type="EMBL" id="GBXM01022764">
    <property type="protein sequence ID" value="JAH85813.1"/>
    <property type="molecule type" value="Transcribed_RNA"/>
</dbReference>
<accession>A0A0E9W8M2</accession>
<dbReference type="AlphaFoldDB" id="A0A0E9W8M2"/>
<evidence type="ECO:0000313" key="1">
    <source>
        <dbReference type="EMBL" id="JAH85813.1"/>
    </source>
</evidence>
<proteinExistence type="predicted"/>